<organism evidence="3 4">
    <name type="scientific">Oikopleura dioica</name>
    <name type="common">Tunicate</name>
    <dbReference type="NCBI Taxonomy" id="34765"/>
    <lineage>
        <taxon>Eukaryota</taxon>
        <taxon>Metazoa</taxon>
        <taxon>Chordata</taxon>
        <taxon>Tunicata</taxon>
        <taxon>Appendicularia</taxon>
        <taxon>Copelata</taxon>
        <taxon>Oikopleuridae</taxon>
        <taxon>Oikopleura</taxon>
    </lineage>
</organism>
<feature type="compositionally biased region" description="Low complexity" evidence="2">
    <location>
        <begin position="904"/>
        <end position="915"/>
    </location>
</feature>
<feature type="region of interest" description="Disordered" evidence="2">
    <location>
        <begin position="1"/>
        <end position="25"/>
    </location>
</feature>
<feature type="compositionally biased region" description="Low complexity" evidence="2">
    <location>
        <begin position="936"/>
        <end position="947"/>
    </location>
</feature>
<feature type="compositionally biased region" description="Basic and acidic residues" evidence="2">
    <location>
        <begin position="299"/>
        <end position="313"/>
    </location>
</feature>
<feature type="region of interest" description="Disordered" evidence="2">
    <location>
        <begin position="1533"/>
        <end position="1617"/>
    </location>
</feature>
<feature type="region of interest" description="Disordered" evidence="2">
    <location>
        <begin position="1653"/>
        <end position="1692"/>
    </location>
</feature>
<proteinExistence type="predicted"/>
<keyword evidence="1" id="KW-0945">Host-virus interaction</keyword>
<dbReference type="PANTHER" id="PTHR13037:SF24">
    <property type="entry name" value="POLYCOMB PROTEIN PCL-RELATED"/>
    <property type="match status" value="1"/>
</dbReference>
<feature type="compositionally biased region" description="Basic and acidic residues" evidence="2">
    <location>
        <begin position="235"/>
        <end position="245"/>
    </location>
</feature>
<feature type="region of interest" description="Disordered" evidence="2">
    <location>
        <begin position="2273"/>
        <end position="2292"/>
    </location>
</feature>
<feature type="region of interest" description="Disordered" evidence="2">
    <location>
        <begin position="1437"/>
        <end position="1492"/>
    </location>
</feature>
<feature type="compositionally biased region" description="Polar residues" evidence="2">
    <location>
        <begin position="2349"/>
        <end position="2359"/>
    </location>
</feature>
<sequence length="2369" mass="262671">MSASKRVPTFGPPRIPPRPDTPHWRHRKTTQNVAIINSPIVESPIAQHFARKIVKRGARFAERTAIGRKLVNTCGAALKTLPIPKLASELRAIKKNPPHLSTQLFMGQYTASFKLTPTRYAAIEEGILAAHRHSATPTRDSPKALPAPPKDSPLVISEDGVFFPYTALQKSPIADTSCATSSPQDNNNNDRSTRRRSAERIQFDDLPMSTRRKSQPRQPDSEQKKLVTPDAIQKLIDDKKSRDRAASAARKKSGNGLQRSIERRGNNFYDDGEDADQVAERFGTSLHVSGSDVELANEVDRRRVRAESKRGRESPCPSYEAAMRQSCETSMNQQRPTIVPPRNLSQKRGRSPVRRRSGQQRSSPDLQRRREKDWRSTPKYPQETVVQPPREPGIEHPQKPVKLGKAQMPFLLNWNREQPHDSIHAYMPASVEPLNSIRGPGATSSPIGFRAMGRGHFRNPLEDTTALEGPSWLLNRHQLRGIFAIAYDTRNGLRPSLADGYFGAFLQKLAMICEAAGADVGEAVEEHIALINNHHVYTTLDMYWTFPGQFRGEELQWKALGSFYADFAIDAFGHYYIHKLYLWVKYDDKWQIVDINSRRQLGHPANVLRYLNVVKAKTFYPWPTPATTSFSHYKSQLLLCAGFVPLTVTPPYAEASRQFISDSFFQFVGLSCAIMQPPCDAQIGALNDNLELRIWRSIPSAMRVDLLGPFGGGEGTRTATRIIAERFNAIQNKMDMVFRDRAEAEAPPEHHRHQAQLPNDNGDDEAAIAAALGYLRSALPPVFTRIDDFIPTEEALKMILFASCTTAPTEDVYFLSLFGVQRQLSSALITQHASQIFPNVIDSALENARETRSRLRRDLTQVAADEHSDLHEFNSHEEFCAVYPDHSHCAVPTTTTNNPPPTISAPTTASTTQEPTSTLSEALLGINSTISLNSNATATSGGYSSSTPVPRIVFHPSGMENSTGKKKSRAHERFLSPFRTKASTAPNGGDHKYQETPIDDPDECVECEKQSPPPPPPQQDKSDLKSEPPSSDAARKLPPEPMVYYSSSEDESRFQQVSLDDNVKIENVTLEDFGEPLPPVHKLLRCSSSSSDDEETAPELEKPKIPSQKKTQLATIVENSDSETEYTLYNMILNIEQISPKKKNIVRAVQKFFKRRFVTYQYPISEINDRASVNVNPASSPSSLTAASVSSVLHCPPPPYPKIVGLAALMTKEEPADLYSQFSDETIKKSKKDNIACREAAGPVNDEPAHAQDSPGFVKLKAQMNRQLKTSYKLSKLTNAPTPSRVVLDSGEQHRRRLADRCGTASPMGTYFRKKAQLRKALQPPPPPLPEMPADNQVQPPEKMGVALTTFAPAVRQSDKKYMEQPVANDQEDGAARDGFFGHKTPQGFAQCFESRPRFMSTKLLEFSDDDEDEDKQSDNYFGRGQALSAKILVKVESASPPPPPPPPGGKTEPKEEPKMEPKEEPEDEFIPKKEKVETKSEPQEAGGESVLFIDECGNRHHAVVGTRLLSSCTPEPSDEELVDVVSVSETITTNSSSGFGSETSSSLFSSSTTTTGSTLTDVTESSEEQPKPKKKRARRTTPADFKPRRSARILSKKDGTCGVDEKTHAEQGSGKQLSNSILSARSTFAHHHHHQLDQARIYSRNEFVVHANPANNHRRVVKKPDDNDDQKCGSQSQVYEESSTRGGNNSLHSSLLCRQGEKVGDVALSDDERRRQVPANLLSLCGQGTCCDTAASSSDTANDPVKSNNTVNANDTVNDTVNAASKKRHQRVCFSSRIKSTTRHRIDRNLRARIRLLGTGEYTIPPLAKSGSILRGKRPASASSSSSSDSSLDIFSGIDLPEHVLDIGDIPDPVGLVDALHYPSDQELCRCSYLNSPTSIYGSRQRQRSTMSHTDTASVFPGLDSLFKQSSKRVPLVDAPQLDERLVTGRFDFNTNTDDYAFESAIKETIFTACKNKQGFFTSCAMQFTDIGAADTDWRKKLVQDTTPDDWNKIRNRIAADPGAGSPILLPFEDSPFFTISDQQTLESTQYAALFKQNQTPAETIDAWRNMQSEKSIDLAPDQLLGNTPPEVVNLCDDDDYEEVTSALQEQTVTTSSQNACIPQAQTPDSLSASTAELSSDQVVPQQSSLQATVKKEHTPICSKPNSPTLHSPLTTTLAATTLMQSYPSQAPTPIPTRPPQCSTPAPIPAPIDANLNGMTPWPRQLSEDGQWSNCPYTNYWNQFQPPLAFPAAPHPPPPPAPYQPPQRFPPTFFPSQQYPAHYDYYRQARPMPTSPVQQQQQQPPPTSTRYSASLTTSLEFLNQETYFVVSKDKIRIRAQPCLHCFPNRTLNPAIVLQYHNDPPPETPTATKRNTDTLLDNDAPKLKK</sequence>
<gene>
    <name evidence="3" type="ORF">OKIOD_LOCUS16734</name>
</gene>
<protein>
    <submittedName>
        <fullName evidence="3">Oidioi.mRNA.OKI2018_I69.chr2.g7969.t1.cds</fullName>
    </submittedName>
</protein>
<evidence type="ECO:0000256" key="1">
    <source>
        <dbReference type="ARBA" id="ARBA00022581"/>
    </source>
</evidence>
<keyword evidence="4" id="KW-1185">Reference proteome</keyword>
<feature type="region of interest" description="Disordered" evidence="2">
    <location>
        <begin position="299"/>
        <end position="399"/>
    </location>
</feature>
<name>A0ABN7T8E2_OIKDI</name>
<evidence type="ECO:0000256" key="2">
    <source>
        <dbReference type="SAM" id="MobiDB-lite"/>
    </source>
</evidence>
<feature type="region of interest" description="Disordered" evidence="2">
    <location>
        <begin position="2229"/>
        <end position="2255"/>
    </location>
</feature>
<feature type="compositionally biased region" description="Basic and acidic residues" evidence="2">
    <location>
        <begin position="1663"/>
        <end position="1672"/>
    </location>
</feature>
<reference evidence="3 4" key="1">
    <citation type="submission" date="2021-04" db="EMBL/GenBank/DDBJ databases">
        <authorList>
            <person name="Bliznina A."/>
        </authorList>
    </citation>
    <scope>NUCLEOTIDE SEQUENCE [LARGE SCALE GENOMIC DNA]</scope>
</reference>
<feature type="region of interest" description="Disordered" evidence="2">
    <location>
        <begin position="1085"/>
        <end position="1116"/>
    </location>
</feature>
<feature type="compositionally biased region" description="Basic and acidic residues" evidence="2">
    <location>
        <begin position="1452"/>
        <end position="1463"/>
    </location>
</feature>
<feature type="compositionally biased region" description="Low complexity" evidence="2">
    <location>
        <begin position="1533"/>
        <end position="1564"/>
    </location>
</feature>
<feature type="region of interest" description="Disordered" evidence="2">
    <location>
        <begin position="1812"/>
        <end position="1832"/>
    </location>
</feature>
<feature type="compositionally biased region" description="Pro residues" evidence="2">
    <location>
        <begin position="1440"/>
        <end position="1449"/>
    </location>
</feature>
<feature type="region of interest" description="Disordered" evidence="2">
    <location>
        <begin position="895"/>
        <end position="915"/>
    </location>
</feature>
<dbReference type="EMBL" id="OU015567">
    <property type="protein sequence ID" value="CAG5113879.1"/>
    <property type="molecule type" value="Genomic_DNA"/>
</dbReference>
<feature type="compositionally biased region" description="Basic and acidic residues" evidence="2">
    <location>
        <begin position="366"/>
        <end position="376"/>
    </location>
</feature>
<feature type="compositionally biased region" description="Basic and acidic residues" evidence="2">
    <location>
        <begin position="1470"/>
        <end position="1483"/>
    </location>
</feature>
<feature type="region of interest" description="Disordered" evidence="2">
    <location>
        <begin position="2341"/>
        <end position="2369"/>
    </location>
</feature>
<dbReference type="Proteomes" id="UP001158576">
    <property type="component" value="Chromosome 2"/>
</dbReference>
<accession>A0ABN7T8E2</accession>
<feature type="compositionally biased region" description="Pro residues" evidence="2">
    <location>
        <begin position="2234"/>
        <end position="2254"/>
    </location>
</feature>
<feature type="region of interest" description="Disordered" evidence="2">
    <location>
        <begin position="174"/>
        <end position="272"/>
    </location>
</feature>
<feature type="region of interest" description="Disordered" evidence="2">
    <location>
        <begin position="2104"/>
        <end position="2125"/>
    </location>
</feature>
<dbReference type="PANTHER" id="PTHR13037">
    <property type="entry name" value="FORMIN"/>
    <property type="match status" value="1"/>
</dbReference>
<feature type="region of interest" description="Disordered" evidence="2">
    <location>
        <begin position="133"/>
        <end position="152"/>
    </location>
</feature>
<feature type="compositionally biased region" description="Low complexity" evidence="2">
    <location>
        <begin position="2273"/>
        <end position="2283"/>
    </location>
</feature>
<feature type="compositionally biased region" description="Polar residues" evidence="2">
    <location>
        <begin position="1673"/>
        <end position="1692"/>
    </location>
</feature>
<feature type="region of interest" description="Disordered" evidence="2">
    <location>
        <begin position="936"/>
        <end position="1055"/>
    </location>
</feature>
<feature type="compositionally biased region" description="Basic and acidic residues" evidence="2">
    <location>
        <begin position="1596"/>
        <end position="1610"/>
    </location>
</feature>
<feature type="compositionally biased region" description="Basic residues" evidence="2">
    <location>
        <begin position="345"/>
        <end position="358"/>
    </location>
</feature>
<evidence type="ECO:0000313" key="4">
    <source>
        <dbReference type="Proteomes" id="UP001158576"/>
    </source>
</evidence>
<evidence type="ECO:0000313" key="3">
    <source>
        <dbReference type="EMBL" id="CAG5113879.1"/>
    </source>
</evidence>
<feature type="compositionally biased region" description="Polar residues" evidence="2">
    <location>
        <begin position="326"/>
        <end position="336"/>
    </location>
</feature>
<feature type="compositionally biased region" description="Low complexity" evidence="2">
    <location>
        <begin position="1821"/>
        <end position="1832"/>
    </location>
</feature>
<feature type="compositionally biased region" description="Pro residues" evidence="2">
    <location>
        <begin position="10"/>
        <end position="19"/>
    </location>
</feature>